<dbReference type="AlphaFoldDB" id="A0A8J7Q178"/>
<accession>A0A8J7Q178</accession>
<dbReference type="Gene3D" id="3.30.930.30">
    <property type="match status" value="1"/>
</dbReference>
<dbReference type="Proteomes" id="UP000664414">
    <property type="component" value="Unassembled WGS sequence"/>
</dbReference>
<evidence type="ECO:0000313" key="2">
    <source>
        <dbReference type="Proteomes" id="UP000664414"/>
    </source>
</evidence>
<evidence type="ECO:0000313" key="1">
    <source>
        <dbReference type="EMBL" id="MBN9413461.1"/>
    </source>
</evidence>
<proteinExistence type="predicted"/>
<gene>
    <name evidence="1" type="ORF">J0H12_06025</name>
</gene>
<organism evidence="1 2">
    <name type="scientific">Candidatus Paracaedimonas acanthamoebae</name>
    <dbReference type="NCBI Taxonomy" id="244581"/>
    <lineage>
        <taxon>Bacteria</taxon>
        <taxon>Pseudomonadati</taxon>
        <taxon>Pseudomonadota</taxon>
        <taxon>Alphaproteobacteria</taxon>
        <taxon>Holosporales</taxon>
        <taxon>Caedimonadaceae</taxon>
        <taxon>Candidatus Paracaedimonas</taxon>
    </lineage>
</organism>
<comment type="caution">
    <text evidence="1">The sequence shown here is derived from an EMBL/GenBank/DDBJ whole genome shotgun (WGS) entry which is preliminary data.</text>
</comment>
<reference evidence="1" key="1">
    <citation type="submission" date="2021-02" db="EMBL/GenBank/DDBJ databases">
        <title>Thiocyanate and organic carbon inputs drive convergent selection for specific autotrophic Afipia and Thiobacillus strains within complex microbiomes.</title>
        <authorList>
            <person name="Huddy R.J."/>
            <person name="Sachdeva R."/>
            <person name="Kadzinga F."/>
            <person name="Kantor R.S."/>
            <person name="Harrison S.T.L."/>
            <person name="Banfield J.F."/>
        </authorList>
    </citation>
    <scope>NUCLEOTIDE SEQUENCE</scope>
    <source>
        <strain evidence="1">SCN18_10_11_15_R4_P_38_20</strain>
    </source>
</reference>
<dbReference type="EMBL" id="JAFKGL010000024">
    <property type="protein sequence ID" value="MBN9413461.1"/>
    <property type="molecule type" value="Genomic_DNA"/>
</dbReference>
<sequence>MALAHGRLKMISRSNRNTVRALAYRIGCKVYDHRIGELMVTRKKIHEVQHVELLLPKDAPAWAL</sequence>
<protein>
    <submittedName>
        <fullName evidence="1">Uncharacterized protein</fullName>
    </submittedName>
</protein>
<name>A0A8J7Q178_9PROT</name>